<dbReference type="EMBL" id="KZ824985">
    <property type="protein sequence ID" value="RAH66193.1"/>
    <property type="molecule type" value="Genomic_DNA"/>
</dbReference>
<proteinExistence type="predicted"/>
<gene>
    <name evidence="1" type="ORF">BO66DRAFT_189843</name>
</gene>
<name>A0ACD1GY55_9EURO</name>
<keyword evidence="2" id="KW-1185">Reference proteome</keyword>
<accession>A0ACD1GY55</accession>
<evidence type="ECO:0000313" key="1">
    <source>
        <dbReference type="EMBL" id="RAH66193.1"/>
    </source>
</evidence>
<evidence type="ECO:0000313" key="2">
    <source>
        <dbReference type="Proteomes" id="UP000249661"/>
    </source>
</evidence>
<reference evidence="1" key="1">
    <citation type="submission" date="2018-02" db="EMBL/GenBank/DDBJ databases">
        <title>The genomes of Aspergillus section Nigri reveals drivers in fungal speciation.</title>
        <authorList>
            <consortium name="DOE Joint Genome Institute"/>
            <person name="Vesth T.C."/>
            <person name="Nybo J."/>
            <person name="Theobald S."/>
            <person name="Brandl J."/>
            <person name="Frisvad J.C."/>
            <person name="Nielsen K.F."/>
            <person name="Lyhne E.K."/>
            <person name="Kogle M.E."/>
            <person name="Kuo A."/>
            <person name="Riley R."/>
            <person name="Clum A."/>
            <person name="Nolan M."/>
            <person name="Lipzen A."/>
            <person name="Salamov A."/>
            <person name="Henrissat B."/>
            <person name="Wiebenga A."/>
            <person name="De vries R.P."/>
            <person name="Grigoriev I.V."/>
            <person name="Mortensen U.H."/>
            <person name="Andersen M.R."/>
            <person name="Baker S.E."/>
        </authorList>
    </citation>
    <scope>NUCLEOTIDE SEQUENCE</scope>
    <source>
        <strain evidence="1">CBS 121060</strain>
    </source>
</reference>
<sequence>MPGATHRSGKCLRPLTMGEYCRPLLQKGSNGGTGHHGQTQRSHGGERYTGTLRGAGAAGAAGLGGRGGGLGGGGRLGLSGGGLGLHRREGRSRSAGADDSARSTGGEGALGGDDRLGGHSSGLRGSLASCQHYCCFVDTGENACLPRQQRTEQRRERRKPPGR</sequence>
<dbReference type="Proteomes" id="UP000249661">
    <property type="component" value="Unassembled WGS sequence"/>
</dbReference>
<organism evidence="1 2">
    <name type="scientific">Aspergillus aculeatinus CBS 121060</name>
    <dbReference type="NCBI Taxonomy" id="1448322"/>
    <lineage>
        <taxon>Eukaryota</taxon>
        <taxon>Fungi</taxon>
        <taxon>Dikarya</taxon>
        <taxon>Ascomycota</taxon>
        <taxon>Pezizomycotina</taxon>
        <taxon>Eurotiomycetes</taxon>
        <taxon>Eurotiomycetidae</taxon>
        <taxon>Eurotiales</taxon>
        <taxon>Aspergillaceae</taxon>
        <taxon>Aspergillus</taxon>
        <taxon>Aspergillus subgen. Circumdati</taxon>
    </lineage>
</organism>
<protein>
    <submittedName>
        <fullName evidence="1">Uncharacterized protein</fullName>
    </submittedName>
</protein>